<dbReference type="PANTHER" id="PTHR12598:SF0">
    <property type="entry name" value="COPPER HOMEOSTASIS PROTEIN CUTC HOMOLOG"/>
    <property type="match status" value="1"/>
</dbReference>
<dbReference type="PANTHER" id="PTHR12598">
    <property type="entry name" value="COPPER HOMEOSTASIS PROTEIN CUTC"/>
    <property type="match status" value="1"/>
</dbReference>
<proteinExistence type="inferred from homology"/>
<keyword evidence="2" id="KW-0963">Cytoplasm</keyword>
<dbReference type="EMBL" id="SJSA01000003">
    <property type="protein sequence ID" value="TGG35138.1"/>
    <property type="molecule type" value="Genomic_DNA"/>
</dbReference>
<comment type="subcellular location">
    <subcellularLocation>
        <location evidence="2">Cytoplasm</location>
    </subcellularLocation>
</comment>
<comment type="caution">
    <text evidence="2">Once thought to be involved in copper homeostasis, experiments in E.coli have shown this is not the case.</text>
</comment>
<protein>
    <recommendedName>
        <fullName evidence="2">PF03932 family protein CutC</fullName>
    </recommendedName>
</protein>
<dbReference type="HAMAP" id="MF_00795">
    <property type="entry name" value="CutC"/>
    <property type="match status" value="1"/>
</dbReference>
<dbReference type="GO" id="GO:0005737">
    <property type="term" value="C:cytoplasm"/>
    <property type="evidence" value="ECO:0007669"/>
    <property type="project" value="UniProtKB-SubCell"/>
</dbReference>
<dbReference type="EMBL" id="SJSA01000002">
    <property type="protein sequence ID" value="TGG36846.1"/>
    <property type="molecule type" value="Genomic_DNA"/>
</dbReference>
<evidence type="ECO:0000256" key="2">
    <source>
        <dbReference type="HAMAP-Rule" id="MF_00795"/>
    </source>
</evidence>
<organism evidence="3 5">
    <name type="scientific">Duncaniella freteri</name>
    <dbReference type="NCBI Taxonomy" id="2530391"/>
    <lineage>
        <taxon>Bacteria</taxon>
        <taxon>Pseudomonadati</taxon>
        <taxon>Bacteroidota</taxon>
        <taxon>Bacteroidia</taxon>
        <taxon>Bacteroidales</taxon>
        <taxon>Muribaculaceae</taxon>
        <taxon>Duncaniella</taxon>
    </lineage>
</organism>
<comment type="similarity">
    <text evidence="1 2">Belongs to the CutC family.</text>
</comment>
<dbReference type="GeneID" id="82151241"/>
<evidence type="ECO:0000313" key="5">
    <source>
        <dbReference type="Proteomes" id="UP000297635"/>
    </source>
</evidence>
<dbReference type="SUPFAM" id="SSF110395">
    <property type="entry name" value="CutC-like"/>
    <property type="match status" value="1"/>
</dbReference>
<evidence type="ECO:0000313" key="4">
    <source>
        <dbReference type="EMBL" id="TGG36846.1"/>
    </source>
</evidence>
<dbReference type="Proteomes" id="UP000297635">
    <property type="component" value="Unassembled WGS sequence"/>
</dbReference>
<geneLocation type="plasmid" evidence="3">
    <name>pTAA-3-1</name>
</geneLocation>
<evidence type="ECO:0000313" key="3">
    <source>
        <dbReference type="EMBL" id="TGG35138.1"/>
    </source>
</evidence>
<gene>
    <name evidence="2" type="primary">cutC</name>
    <name evidence="4" type="ORF">EZ315_13520</name>
    <name evidence="3" type="ORF">EZ315_15765</name>
</gene>
<dbReference type="Gene3D" id="3.20.20.380">
    <property type="entry name" value="Copper homeostasis (CutC) domain"/>
    <property type="match status" value="1"/>
</dbReference>
<dbReference type="FunFam" id="3.20.20.380:FF:000001">
    <property type="entry name" value="Copper homeostasis protein CutC"/>
    <property type="match status" value="1"/>
</dbReference>
<reference evidence="3 5" key="1">
    <citation type="submission" date="2019-02" db="EMBL/GenBank/DDBJ databases">
        <title>Isolation and identification of novel species under the genus Muribaculum.</title>
        <authorList>
            <person name="Miyake S."/>
            <person name="Ding Y."/>
            <person name="Low A."/>
            <person name="Soh M."/>
            <person name="Seedorf H."/>
        </authorList>
    </citation>
    <scope>NUCLEOTIDE SEQUENCE [LARGE SCALE GENOMIC DNA]</scope>
    <source>
        <strain evidence="3 5">TLL-A3</strain>
        <plasmid evidence="3">pTAA-3-1</plasmid>
    </source>
</reference>
<name>A0A4Z0UZH7_9BACT</name>
<evidence type="ECO:0000256" key="1">
    <source>
        <dbReference type="ARBA" id="ARBA00007768"/>
    </source>
</evidence>
<sequence>MKQITLEICAGDIDSVKAAVAGGADRVELCSALGEGGVTPSLGFIAAAKNIRGIRVHVLIRPRGGDFIYTPDEVECMRSDIAMCRSLGVDGVVIGALTPGGDIDMETCKRLVDEADNMSITFHRAFDMAEDPDEALEDIISLGCDRLLTSGMAPTALDGIPTLMHLRERAEGRIRIMAGAGVSPATAPAILKAAAADDLHASARTKVTSPVKFRRESVKMGTPDADEFSRLTTSATIVRNLKDIITEYNTIH</sequence>
<keyword evidence="5" id="KW-1185">Reference proteome</keyword>
<comment type="caution">
    <text evidence="3">The sequence shown here is derived from an EMBL/GenBank/DDBJ whole genome shotgun (WGS) entry which is preliminary data.</text>
</comment>
<dbReference type="InterPro" id="IPR005627">
    <property type="entry name" value="CutC-like"/>
</dbReference>
<keyword evidence="3" id="KW-0614">Plasmid</keyword>
<dbReference type="Pfam" id="PF03932">
    <property type="entry name" value="CutC"/>
    <property type="match status" value="1"/>
</dbReference>
<dbReference type="GO" id="GO:0005507">
    <property type="term" value="F:copper ion binding"/>
    <property type="evidence" value="ECO:0007669"/>
    <property type="project" value="TreeGrafter"/>
</dbReference>
<accession>A0A4Z0UZH7</accession>
<dbReference type="InterPro" id="IPR036822">
    <property type="entry name" value="CutC-like_dom_sf"/>
</dbReference>
<dbReference type="RefSeq" id="WP_135472555.1">
    <property type="nucleotide sequence ID" value="NZ_CASJDB010000103.1"/>
</dbReference>
<dbReference type="AlphaFoldDB" id="A0A4Z0UZH7"/>